<dbReference type="AlphaFoldDB" id="A0A0G4HLS3"/>
<dbReference type="PhylomeDB" id="A0A0G4HLS3"/>
<dbReference type="InterPro" id="IPR009091">
    <property type="entry name" value="RCC1/BLIP-II"/>
</dbReference>
<dbReference type="Gene3D" id="2.130.10.30">
    <property type="entry name" value="Regulator of chromosome condensation 1/beta-lactamase-inhibitor protein II"/>
    <property type="match status" value="1"/>
</dbReference>
<protein>
    <submittedName>
        <fullName evidence="3">Uncharacterized protein</fullName>
    </submittedName>
</protein>
<feature type="region of interest" description="Disordered" evidence="1">
    <location>
        <begin position="1"/>
        <end position="115"/>
    </location>
</feature>
<sequence length="716" mass="78565">MSSSSSGRPQEKGFRRQLGVDGTEAAEPPHHLADNARESRQAGERGERLYVDELNGRTAGEREGKTGDAHLRDPQQAASLPSSSSLSDAGASTNSSSSSPSSSSSSISSWPGPISRIAKGHEHTLIISGGRVMAFGSQNKIGFEDRKARSGPTEVLLVDGGEVARGLFGAVDACAGAEQSAVVLEDGRLFVWGEKGGGGENVDSVIPIGLTAASGEWEKGDGFNRGQPEEVSAGSGFALIRLNNNDLIWFGNRFDSGTLLPPIDPKSPFSYPELNSNVIQLPKSYPHTHASVLETEEGLVGGGMATSAYYMGGGRFDDALVDREKSKEEGKLFSRLKTPHLVDGRWCKVPPEARQPYRAHKRFQIPFEAIANPEDYKGRNELPRWMEAGDFIRFSCASEGGVLHPPEAHLQEGCECTQLLKDRKMAHFVPSPSELECRGCEVEISSDWTEESPLAPRLPLVVQVKRQKQNGEGGEELEGEYEEYEKGRAVGVGDLVRLLCEGGKLEASTEKDRKGIGEGVECRRFQKDEKEKKRKVALDLDDSSSIRCVGCKISEEWQRGKPSGSFFRVDISRILRSGQKEDEEFDRDLGVAVNDSLIFSCPDGGILTNKRATCIRTESGEVEFDLNTDEVKCVVGRSARLMQVLPWALLLIALCFGTFFYILYATKENRRRLKMRRLFQVSITPPQDAGVEDMRRETAFNPAYHGMTLKARSRLN</sequence>
<organism evidence="3">
    <name type="scientific">Chromera velia CCMP2878</name>
    <dbReference type="NCBI Taxonomy" id="1169474"/>
    <lineage>
        <taxon>Eukaryota</taxon>
        <taxon>Sar</taxon>
        <taxon>Alveolata</taxon>
        <taxon>Colpodellida</taxon>
        <taxon>Chromeraceae</taxon>
        <taxon>Chromera</taxon>
    </lineage>
</organism>
<proteinExistence type="predicted"/>
<dbReference type="EMBL" id="CDMZ01003109">
    <property type="protein sequence ID" value="CEM45130.1"/>
    <property type="molecule type" value="Genomic_DNA"/>
</dbReference>
<keyword evidence="2" id="KW-1133">Transmembrane helix</keyword>
<evidence type="ECO:0000256" key="2">
    <source>
        <dbReference type="SAM" id="Phobius"/>
    </source>
</evidence>
<dbReference type="SUPFAM" id="SSF50985">
    <property type="entry name" value="RCC1/BLIP-II"/>
    <property type="match status" value="1"/>
</dbReference>
<name>A0A0G4HLS3_9ALVE</name>
<keyword evidence="2" id="KW-0812">Transmembrane</keyword>
<feature type="compositionally biased region" description="Low complexity" evidence="1">
    <location>
        <begin position="77"/>
        <end position="115"/>
    </location>
</feature>
<keyword evidence="2" id="KW-0472">Membrane</keyword>
<evidence type="ECO:0000256" key="1">
    <source>
        <dbReference type="SAM" id="MobiDB-lite"/>
    </source>
</evidence>
<evidence type="ECO:0000313" key="3">
    <source>
        <dbReference type="EMBL" id="CEM45130.1"/>
    </source>
</evidence>
<reference evidence="3" key="1">
    <citation type="submission" date="2014-11" db="EMBL/GenBank/DDBJ databases">
        <authorList>
            <person name="Otto D Thomas"/>
            <person name="Naeem Raeece"/>
        </authorList>
    </citation>
    <scope>NUCLEOTIDE SEQUENCE</scope>
</reference>
<feature type="compositionally biased region" description="Basic and acidic residues" evidence="1">
    <location>
        <begin position="27"/>
        <end position="73"/>
    </location>
</feature>
<gene>
    <name evidence="3" type="ORF">Cvel_28927</name>
</gene>
<dbReference type="VEuPathDB" id="CryptoDB:Cvel_28927"/>
<feature type="transmembrane region" description="Helical" evidence="2">
    <location>
        <begin position="644"/>
        <end position="666"/>
    </location>
</feature>
<accession>A0A0G4HLS3</accession>